<dbReference type="EMBL" id="NMUH01009037">
    <property type="protein sequence ID" value="MQM19581.1"/>
    <property type="molecule type" value="Genomic_DNA"/>
</dbReference>
<reference evidence="1" key="1">
    <citation type="submission" date="2017-07" db="EMBL/GenBank/DDBJ databases">
        <title>Taro Niue Genome Assembly and Annotation.</title>
        <authorList>
            <person name="Atibalentja N."/>
            <person name="Keating K."/>
            <person name="Fields C.J."/>
        </authorList>
    </citation>
    <scope>NUCLEOTIDE SEQUENCE</scope>
    <source>
        <strain evidence="1">Niue_2</strain>
        <tissue evidence="1">Leaf</tissue>
    </source>
</reference>
<gene>
    <name evidence="1" type="ORF">Taro_052588</name>
</gene>
<protein>
    <submittedName>
        <fullName evidence="1">Uncharacterized protein</fullName>
    </submittedName>
</protein>
<keyword evidence="2" id="KW-1185">Reference proteome</keyword>
<organism evidence="1 2">
    <name type="scientific">Colocasia esculenta</name>
    <name type="common">Wild taro</name>
    <name type="synonym">Arum esculentum</name>
    <dbReference type="NCBI Taxonomy" id="4460"/>
    <lineage>
        <taxon>Eukaryota</taxon>
        <taxon>Viridiplantae</taxon>
        <taxon>Streptophyta</taxon>
        <taxon>Embryophyta</taxon>
        <taxon>Tracheophyta</taxon>
        <taxon>Spermatophyta</taxon>
        <taxon>Magnoliopsida</taxon>
        <taxon>Liliopsida</taxon>
        <taxon>Araceae</taxon>
        <taxon>Aroideae</taxon>
        <taxon>Colocasieae</taxon>
        <taxon>Colocasia</taxon>
    </lineage>
</organism>
<name>A0A843XK75_COLES</name>
<dbReference type="AlphaFoldDB" id="A0A843XK75"/>
<dbReference type="Proteomes" id="UP000652761">
    <property type="component" value="Unassembled WGS sequence"/>
</dbReference>
<evidence type="ECO:0000313" key="2">
    <source>
        <dbReference type="Proteomes" id="UP000652761"/>
    </source>
</evidence>
<proteinExistence type="predicted"/>
<evidence type="ECO:0000313" key="1">
    <source>
        <dbReference type="EMBL" id="MQM19581.1"/>
    </source>
</evidence>
<comment type="caution">
    <text evidence="1">The sequence shown here is derived from an EMBL/GenBank/DDBJ whole genome shotgun (WGS) entry which is preliminary data.</text>
</comment>
<sequence>MLPEPRNAELTVTVDSRLWSVDRYPQNQKNLALSVAICRQPLPSCRQTPVCDELVIKMWETYKMGCVQSGHR</sequence>
<accession>A0A843XK75</accession>